<dbReference type="AlphaFoldDB" id="A0AAV4T285"/>
<keyword evidence="3" id="KW-1185">Reference proteome</keyword>
<dbReference type="Proteomes" id="UP001054837">
    <property type="component" value="Unassembled WGS sequence"/>
</dbReference>
<name>A0AAV4T285_9ARAC</name>
<reference evidence="2 3" key="1">
    <citation type="submission" date="2021-06" db="EMBL/GenBank/DDBJ databases">
        <title>Caerostris darwini draft genome.</title>
        <authorList>
            <person name="Kono N."/>
            <person name="Arakawa K."/>
        </authorList>
    </citation>
    <scope>NUCLEOTIDE SEQUENCE [LARGE SCALE GENOMIC DNA]</scope>
</reference>
<evidence type="ECO:0000313" key="2">
    <source>
        <dbReference type="EMBL" id="GIY39667.1"/>
    </source>
</evidence>
<feature type="compositionally biased region" description="Polar residues" evidence="1">
    <location>
        <begin position="45"/>
        <end position="59"/>
    </location>
</feature>
<organism evidence="2 3">
    <name type="scientific">Caerostris darwini</name>
    <dbReference type="NCBI Taxonomy" id="1538125"/>
    <lineage>
        <taxon>Eukaryota</taxon>
        <taxon>Metazoa</taxon>
        <taxon>Ecdysozoa</taxon>
        <taxon>Arthropoda</taxon>
        <taxon>Chelicerata</taxon>
        <taxon>Arachnida</taxon>
        <taxon>Araneae</taxon>
        <taxon>Araneomorphae</taxon>
        <taxon>Entelegynae</taxon>
        <taxon>Araneoidea</taxon>
        <taxon>Araneidae</taxon>
        <taxon>Caerostris</taxon>
    </lineage>
</organism>
<feature type="region of interest" description="Disordered" evidence="1">
    <location>
        <begin position="1"/>
        <end position="23"/>
    </location>
</feature>
<dbReference type="EMBL" id="BPLQ01008834">
    <property type="protein sequence ID" value="GIY39667.1"/>
    <property type="molecule type" value="Genomic_DNA"/>
</dbReference>
<evidence type="ECO:0000313" key="3">
    <source>
        <dbReference type="Proteomes" id="UP001054837"/>
    </source>
</evidence>
<feature type="region of interest" description="Disordered" evidence="1">
    <location>
        <begin position="45"/>
        <end position="112"/>
    </location>
</feature>
<feature type="compositionally biased region" description="Low complexity" evidence="1">
    <location>
        <begin position="7"/>
        <end position="23"/>
    </location>
</feature>
<accession>A0AAV4T285</accession>
<feature type="compositionally biased region" description="Polar residues" evidence="1">
    <location>
        <begin position="66"/>
        <end position="75"/>
    </location>
</feature>
<comment type="caution">
    <text evidence="2">The sequence shown here is derived from an EMBL/GenBank/DDBJ whole genome shotgun (WGS) entry which is preliminary data.</text>
</comment>
<gene>
    <name evidence="2" type="ORF">CDAR_46971</name>
</gene>
<proteinExistence type="predicted"/>
<protein>
    <submittedName>
        <fullName evidence="2">Uncharacterized protein</fullName>
    </submittedName>
</protein>
<sequence length="112" mass="12465">MASRPLRNISSENSRRQSSNRPSLFATHLKLSVMLKAFLNLTIPPSTTKGHLPSTSNPKATVKRQAATQWDNNARNTREQDHFLPPKPLMPSPMSQQTASHNDNMDCAATIE</sequence>
<evidence type="ECO:0000256" key="1">
    <source>
        <dbReference type="SAM" id="MobiDB-lite"/>
    </source>
</evidence>